<name>A0A8J5JQK2_HOMAM</name>
<evidence type="ECO:0000313" key="3">
    <source>
        <dbReference type="Proteomes" id="UP000747542"/>
    </source>
</evidence>
<organism evidence="2 3">
    <name type="scientific">Homarus americanus</name>
    <name type="common">American lobster</name>
    <dbReference type="NCBI Taxonomy" id="6706"/>
    <lineage>
        <taxon>Eukaryota</taxon>
        <taxon>Metazoa</taxon>
        <taxon>Ecdysozoa</taxon>
        <taxon>Arthropoda</taxon>
        <taxon>Crustacea</taxon>
        <taxon>Multicrustacea</taxon>
        <taxon>Malacostraca</taxon>
        <taxon>Eumalacostraca</taxon>
        <taxon>Eucarida</taxon>
        <taxon>Decapoda</taxon>
        <taxon>Pleocyemata</taxon>
        <taxon>Astacidea</taxon>
        <taxon>Nephropoidea</taxon>
        <taxon>Nephropidae</taxon>
        <taxon>Homarus</taxon>
    </lineage>
</organism>
<evidence type="ECO:0000313" key="2">
    <source>
        <dbReference type="EMBL" id="KAG7159299.1"/>
    </source>
</evidence>
<keyword evidence="3" id="KW-1185">Reference proteome</keyword>
<feature type="compositionally biased region" description="Basic and acidic residues" evidence="1">
    <location>
        <begin position="1"/>
        <end position="14"/>
    </location>
</feature>
<dbReference type="AlphaFoldDB" id="A0A8J5JQK2"/>
<comment type="caution">
    <text evidence="2">The sequence shown here is derived from an EMBL/GenBank/DDBJ whole genome shotgun (WGS) entry which is preliminary data.</text>
</comment>
<feature type="region of interest" description="Disordered" evidence="1">
    <location>
        <begin position="1"/>
        <end position="27"/>
    </location>
</feature>
<gene>
    <name evidence="2" type="ORF">Hamer_G021244</name>
</gene>
<dbReference type="EMBL" id="JAHLQT010033646">
    <property type="protein sequence ID" value="KAG7159299.1"/>
    <property type="molecule type" value="Genomic_DNA"/>
</dbReference>
<proteinExistence type="predicted"/>
<protein>
    <submittedName>
        <fullName evidence="2">Uncharacterized protein</fullName>
    </submittedName>
</protein>
<dbReference type="Proteomes" id="UP000747542">
    <property type="component" value="Unassembled WGS sequence"/>
</dbReference>
<sequence>MNGVRGDESQRSTCDDDGSGEEDNGGVREVVQLCDHLLHLTSQFNQ</sequence>
<reference evidence="2" key="1">
    <citation type="journal article" date="2021" name="Sci. Adv.">
        <title>The American lobster genome reveals insights on longevity, neural, and immune adaptations.</title>
        <authorList>
            <person name="Polinski J.M."/>
            <person name="Zimin A.V."/>
            <person name="Clark K.F."/>
            <person name="Kohn A.B."/>
            <person name="Sadowski N."/>
            <person name="Timp W."/>
            <person name="Ptitsyn A."/>
            <person name="Khanna P."/>
            <person name="Romanova D.Y."/>
            <person name="Williams P."/>
            <person name="Greenwood S.J."/>
            <person name="Moroz L.L."/>
            <person name="Walt D.R."/>
            <person name="Bodnar A.G."/>
        </authorList>
    </citation>
    <scope>NUCLEOTIDE SEQUENCE</scope>
    <source>
        <strain evidence="2">GMGI-L3</strain>
    </source>
</reference>
<accession>A0A8J5JQK2</accession>
<feature type="non-terminal residue" evidence="2">
    <location>
        <position position="1"/>
    </location>
</feature>
<feature type="compositionally biased region" description="Acidic residues" evidence="1">
    <location>
        <begin position="15"/>
        <end position="24"/>
    </location>
</feature>
<evidence type="ECO:0000256" key="1">
    <source>
        <dbReference type="SAM" id="MobiDB-lite"/>
    </source>
</evidence>